<evidence type="ECO:0000313" key="1">
    <source>
        <dbReference type="EMBL" id="OGG65874.1"/>
    </source>
</evidence>
<protein>
    <recommendedName>
        <fullName evidence="3">NGG1p interacting factor NIF3</fullName>
    </recommendedName>
</protein>
<accession>A0A1F6DWR8</accession>
<organism evidence="1 2">
    <name type="scientific">Candidatus Kaiserbacteria bacterium RIFCSPHIGHO2_02_FULL_55_20</name>
    <dbReference type="NCBI Taxonomy" id="1798497"/>
    <lineage>
        <taxon>Bacteria</taxon>
        <taxon>Candidatus Kaiseribacteriota</taxon>
    </lineage>
</organism>
<comment type="caution">
    <text evidence="1">The sequence shown here is derived from an EMBL/GenBank/DDBJ whole genome shotgun (WGS) entry which is preliminary data.</text>
</comment>
<dbReference type="Gene3D" id="3.30.70.120">
    <property type="match status" value="1"/>
</dbReference>
<dbReference type="STRING" id="1798497.A3D71_00700"/>
<dbReference type="EMBL" id="MFLK01000029">
    <property type="protein sequence ID" value="OGG65874.1"/>
    <property type="molecule type" value="Genomic_DNA"/>
</dbReference>
<dbReference type="PANTHER" id="PTHR41774:SF1">
    <property type="entry name" value="NGG1P INTERACTING FACTOR NIF3"/>
    <property type="match status" value="1"/>
</dbReference>
<dbReference type="AlphaFoldDB" id="A0A1F6DWR8"/>
<evidence type="ECO:0008006" key="3">
    <source>
        <dbReference type="Google" id="ProtNLM"/>
    </source>
</evidence>
<dbReference type="InterPro" id="IPR015867">
    <property type="entry name" value="N-reg_PII/ATP_PRibTrfase_C"/>
</dbReference>
<sequence length="108" mass="11953">MAKMYKLVFTVPLSHGDAVREAIGKAGAGRYGNYSFASFSSRGVGRFKPESGAHPHTGEIGKLTEVEEERVECRVSPELVDDVIAALKRTHPYEVIAYDLYPLEVREP</sequence>
<proteinExistence type="predicted"/>
<dbReference type="InterPro" id="IPR036069">
    <property type="entry name" value="DUF34/NIF3_sf"/>
</dbReference>
<name>A0A1F6DWR8_9BACT</name>
<dbReference type="SUPFAM" id="SSF102705">
    <property type="entry name" value="NIF3 (NGG1p interacting factor 3)-like"/>
    <property type="match status" value="1"/>
</dbReference>
<reference evidence="1 2" key="1">
    <citation type="journal article" date="2016" name="Nat. Commun.">
        <title>Thousands of microbial genomes shed light on interconnected biogeochemical processes in an aquifer system.</title>
        <authorList>
            <person name="Anantharaman K."/>
            <person name="Brown C.T."/>
            <person name="Hug L.A."/>
            <person name="Sharon I."/>
            <person name="Castelle C.J."/>
            <person name="Probst A.J."/>
            <person name="Thomas B.C."/>
            <person name="Singh A."/>
            <person name="Wilkins M.J."/>
            <person name="Karaoz U."/>
            <person name="Brodie E.L."/>
            <person name="Williams K.H."/>
            <person name="Hubbard S.S."/>
            <person name="Banfield J.F."/>
        </authorList>
    </citation>
    <scope>NUCLEOTIDE SEQUENCE [LARGE SCALE GENOMIC DNA]</scope>
</reference>
<dbReference type="PANTHER" id="PTHR41774">
    <property type="match status" value="1"/>
</dbReference>
<gene>
    <name evidence="1" type="ORF">A3D71_00700</name>
</gene>
<evidence type="ECO:0000313" key="2">
    <source>
        <dbReference type="Proteomes" id="UP000177652"/>
    </source>
</evidence>
<dbReference type="Proteomes" id="UP000177652">
    <property type="component" value="Unassembled WGS sequence"/>
</dbReference>